<name>A0A644XFG6_9ZZZZ</name>
<protein>
    <submittedName>
        <fullName evidence="1">Uncharacterized protein</fullName>
    </submittedName>
</protein>
<evidence type="ECO:0000313" key="1">
    <source>
        <dbReference type="EMBL" id="MPM14952.1"/>
    </source>
</evidence>
<proteinExistence type="predicted"/>
<dbReference type="AlphaFoldDB" id="A0A644XFG6"/>
<gene>
    <name evidence="1" type="ORF">SDC9_61316</name>
</gene>
<comment type="caution">
    <text evidence="1">The sequence shown here is derived from an EMBL/GenBank/DDBJ whole genome shotgun (WGS) entry which is preliminary data.</text>
</comment>
<sequence>MGQKTAVPVMISHGGGKGNRLQQLESEKHGVLGLAAVCRIHLVARGSDKVYACGLEL</sequence>
<organism evidence="1">
    <name type="scientific">bioreactor metagenome</name>
    <dbReference type="NCBI Taxonomy" id="1076179"/>
    <lineage>
        <taxon>unclassified sequences</taxon>
        <taxon>metagenomes</taxon>
        <taxon>ecological metagenomes</taxon>
    </lineage>
</organism>
<accession>A0A644XFG6</accession>
<reference evidence="1" key="1">
    <citation type="submission" date="2019-08" db="EMBL/GenBank/DDBJ databases">
        <authorList>
            <person name="Kucharzyk K."/>
            <person name="Murdoch R.W."/>
            <person name="Higgins S."/>
            <person name="Loffler F."/>
        </authorList>
    </citation>
    <scope>NUCLEOTIDE SEQUENCE</scope>
</reference>
<dbReference type="EMBL" id="VSSQ01002362">
    <property type="protein sequence ID" value="MPM14952.1"/>
    <property type="molecule type" value="Genomic_DNA"/>
</dbReference>